<dbReference type="Proteomes" id="UP000319818">
    <property type="component" value="Unassembled WGS sequence"/>
</dbReference>
<dbReference type="GO" id="GO:0003989">
    <property type="term" value="F:acetyl-CoA carboxylase activity"/>
    <property type="evidence" value="ECO:0007669"/>
    <property type="project" value="InterPro"/>
</dbReference>
<sequence length="80" mass="8517">MTGTEATGTPEERRAAFQVVRGEPSDEELAALTVVLAAVAAPAPGPETPPARSRWSDPAARFRTPLHPGPGAWRTSTWPR</sequence>
<dbReference type="AlphaFoldDB" id="A0A543FMH5"/>
<evidence type="ECO:0000313" key="2">
    <source>
        <dbReference type="EMBL" id="TQM35050.1"/>
    </source>
</evidence>
<feature type="region of interest" description="Disordered" evidence="1">
    <location>
        <begin position="42"/>
        <end position="80"/>
    </location>
</feature>
<keyword evidence="3" id="KW-1185">Reference proteome</keyword>
<evidence type="ECO:0000313" key="3">
    <source>
        <dbReference type="Proteomes" id="UP000319818"/>
    </source>
</evidence>
<reference evidence="2 3" key="1">
    <citation type="submission" date="2019-06" db="EMBL/GenBank/DDBJ databases">
        <title>Sequencing the genomes of 1000 actinobacteria strains.</title>
        <authorList>
            <person name="Klenk H.-P."/>
        </authorList>
    </citation>
    <scope>NUCLEOTIDE SEQUENCE [LARGE SCALE GENOMIC DNA]</scope>
    <source>
        <strain evidence="2 3">DSM 45511</strain>
    </source>
</reference>
<proteinExistence type="predicted"/>
<evidence type="ECO:0000256" key="1">
    <source>
        <dbReference type="SAM" id="MobiDB-lite"/>
    </source>
</evidence>
<accession>A0A543FMH5</accession>
<protein>
    <submittedName>
        <fullName evidence="2">Acyl-CoA carboxylase epsilon subunit-like protein</fullName>
    </submittedName>
</protein>
<comment type="caution">
    <text evidence="2">The sequence shown here is derived from an EMBL/GenBank/DDBJ whole genome shotgun (WGS) entry which is preliminary data.</text>
</comment>
<gene>
    <name evidence="2" type="ORF">FB388_6476</name>
</gene>
<dbReference type="Pfam" id="PF13822">
    <property type="entry name" value="ACC_epsilon"/>
    <property type="match status" value="1"/>
</dbReference>
<dbReference type="GO" id="GO:0004658">
    <property type="term" value="F:propionyl-CoA carboxylase activity"/>
    <property type="evidence" value="ECO:0007669"/>
    <property type="project" value="InterPro"/>
</dbReference>
<dbReference type="EMBL" id="VFPH01000003">
    <property type="protein sequence ID" value="TQM35050.1"/>
    <property type="molecule type" value="Genomic_DNA"/>
</dbReference>
<dbReference type="RefSeq" id="WP_142106453.1">
    <property type="nucleotide sequence ID" value="NZ_VFPH01000003.1"/>
</dbReference>
<name>A0A543FMH5_9PSEU</name>
<organism evidence="2 3">
    <name type="scientific">Pseudonocardia cypriaca</name>
    <dbReference type="NCBI Taxonomy" id="882449"/>
    <lineage>
        <taxon>Bacteria</taxon>
        <taxon>Bacillati</taxon>
        <taxon>Actinomycetota</taxon>
        <taxon>Actinomycetes</taxon>
        <taxon>Pseudonocardiales</taxon>
        <taxon>Pseudonocardiaceae</taxon>
        <taxon>Pseudonocardia</taxon>
    </lineage>
</organism>
<dbReference type="InterPro" id="IPR032716">
    <property type="entry name" value="ACC_epsilon"/>
</dbReference>